<dbReference type="RefSeq" id="WP_189160399.1">
    <property type="nucleotide sequence ID" value="NZ_BMNC01000026.1"/>
</dbReference>
<organism evidence="1 2">
    <name type="scientific">Lentzea pudingi</name>
    <dbReference type="NCBI Taxonomy" id="1789439"/>
    <lineage>
        <taxon>Bacteria</taxon>
        <taxon>Bacillati</taxon>
        <taxon>Actinomycetota</taxon>
        <taxon>Actinomycetes</taxon>
        <taxon>Pseudonocardiales</taxon>
        <taxon>Pseudonocardiaceae</taxon>
        <taxon>Lentzea</taxon>
    </lineage>
</organism>
<protein>
    <submittedName>
        <fullName evidence="1">Uncharacterized protein</fullName>
    </submittedName>
</protein>
<dbReference type="EMBL" id="BMNC01000026">
    <property type="protein sequence ID" value="GGN27864.1"/>
    <property type="molecule type" value="Genomic_DNA"/>
</dbReference>
<reference evidence="2" key="1">
    <citation type="journal article" date="2019" name="Int. J. Syst. Evol. Microbiol.">
        <title>The Global Catalogue of Microorganisms (GCM) 10K type strain sequencing project: providing services to taxonomists for standard genome sequencing and annotation.</title>
        <authorList>
            <consortium name="The Broad Institute Genomics Platform"/>
            <consortium name="The Broad Institute Genome Sequencing Center for Infectious Disease"/>
            <person name="Wu L."/>
            <person name="Ma J."/>
        </authorList>
    </citation>
    <scope>NUCLEOTIDE SEQUENCE [LARGE SCALE GENOMIC DNA]</scope>
    <source>
        <strain evidence="2">CGMCC 4.7319</strain>
    </source>
</reference>
<evidence type="ECO:0000313" key="1">
    <source>
        <dbReference type="EMBL" id="GGN27864.1"/>
    </source>
</evidence>
<name>A0ABQ2IUE0_9PSEU</name>
<proteinExistence type="predicted"/>
<sequence>MAMLVYLHKEEETATSARYRFHTDGGTVRYLVLDKQAETILPDDGDLDGVFRAAAGKLARAWVTGQAPEKLVYQA</sequence>
<dbReference type="Proteomes" id="UP000597656">
    <property type="component" value="Unassembled WGS sequence"/>
</dbReference>
<accession>A0ABQ2IUE0</accession>
<evidence type="ECO:0000313" key="2">
    <source>
        <dbReference type="Proteomes" id="UP000597656"/>
    </source>
</evidence>
<gene>
    <name evidence="1" type="ORF">GCM10011609_83470</name>
</gene>
<comment type="caution">
    <text evidence="1">The sequence shown here is derived from an EMBL/GenBank/DDBJ whole genome shotgun (WGS) entry which is preliminary data.</text>
</comment>
<keyword evidence="2" id="KW-1185">Reference proteome</keyword>